<organism evidence="2 3">
    <name type="scientific">Tritrichomonas musculus</name>
    <dbReference type="NCBI Taxonomy" id="1915356"/>
    <lineage>
        <taxon>Eukaryota</taxon>
        <taxon>Metamonada</taxon>
        <taxon>Parabasalia</taxon>
        <taxon>Tritrichomonadida</taxon>
        <taxon>Tritrichomonadidae</taxon>
        <taxon>Tritrichomonas</taxon>
    </lineage>
</organism>
<feature type="domain" description="RanBD1" evidence="1">
    <location>
        <begin position="280"/>
        <end position="393"/>
    </location>
</feature>
<name>A0ABR2KNW4_9EUKA</name>
<protein>
    <recommendedName>
        <fullName evidence="1">RanBD1 domain-containing protein</fullName>
    </recommendedName>
</protein>
<dbReference type="Pfam" id="PF07707">
    <property type="entry name" value="BACK"/>
    <property type="match status" value="1"/>
</dbReference>
<evidence type="ECO:0000313" key="2">
    <source>
        <dbReference type="EMBL" id="KAK8892810.1"/>
    </source>
</evidence>
<dbReference type="SUPFAM" id="SSF50729">
    <property type="entry name" value="PH domain-like"/>
    <property type="match status" value="1"/>
</dbReference>
<accession>A0ABR2KNW4</accession>
<evidence type="ECO:0000259" key="1">
    <source>
        <dbReference type="SMART" id="SM00160"/>
    </source>
</evidence>
<reference evidence="2 3" key="1">
    <citation type="submission" date="2024-04" db="EMBL/GenBank/DDBJ databases">
        <title>Tritrichomonas musculus Genome.</title>
        <authorList>
            <person name="Alves-Ferreira E."/>
            <person name="Grigg M."/>
            <person name="Lorenzi H."/>
            <person name="Galac M."/>
        </authorList>
    </citation>
    <scope>NUCLEOTIDE SEQUENCE [LARGE SCALE GENOMIC DNA]</scope>
    <source>
        <strain evidence="2 3">EAF2021</strain>
    </source>
</reference>
<sequence length="397" mass="47088">MEISRENISQIGLNIESIKDIPFEKYEKNFTFVVDGVEYQTSRIIADILSPRIRHYHFIDETINQFYINTNISSNNTHDFNKVLSLISFQKENLNENEIQYFNQISYALGNENLFKKIQLKDDITIKNVFKNIQYKENFLNTVTFGITKETATKKSADLNYNNNIEEELKFISSHFYEIDKEELKKLRTKQIIQIIKHENLQIESEDSLIDLINEIYSERKREDDNDCQISELYESVCFSNVSDQKVIEFSEIFNINDISPKIWNSIIERSLNKNNKNNDKTVEEERLFDERARALFIQKIGSDKPIFYSEIGVGQFHLNYDRNNNIYRMIMRSSQLNIILNTRIFKEMHPFLSKKIVRFMAQNLEGKLEMKAFAFENEEKAKILYDKIVEIISKIE</sequence>
<proteinExistence type="predicted"/>
<dbReference type="InterPro" id="IPR000156">
    <property type="entry name" value="Ran_bind_dom"/>
</dbReference>
<evidence type="ECO:0000313" key="3">
    <source>
        <dbReference type="Proteomes" id="UP001470230"/>
    </source>
</evidence>
<dbReference type="SMART" id="SM00160">
    <property type="entry name" value="RanBD"/>
    <property type="match status" value="1"/>
</dbReference>
<dbReference type="EMBL" id="JAPFFF010000004">
    <property type="protein sequence ID" value="KAK8892810.1"/>
    <property type="molecule type" value="Genomic_DNA"/>
</dbReference>
<dbReference type="InterPro" id="IPR011993">
    <property type="entry name" value="PH-like_dom_sf"/>
</dbReference>
<dbReference type="Gene3D" id="2.30.29.30">
    <property type="entry name" value="Pleckstrin-homology domain (PH domain)/Phosphotyrosine-binding domain (PTB)"/>
    <property type="match status" value="1"/>
</dbReference>
<dbReference type="Proteomes" id="UP001470230">
    <property type="component" value="Unassembled WGS sequence"/>
</dbReference>
<dbReference type="InterPro" id="IPR011705">
    <property type="entry name" value="BACK"/>
</dbReference>
<keyword evidence="3" id="KW-1185">Reference proteome</keyword>
<comment type="caution">
    <text evidence="2">The sequence shown here is derived from an EMBL/GenBank/DDBJ whole genome shotgun (WGS) entry which is preliminary data.</text>
</comment>
<gene>
    <name evidence="2" type="ORF">M9Y10_030058</name>
</gene>
<dbReference type="Pfam" id="PF00638">
    <property type="entry name" value="Ran_BP1"/>
    <property type="match status" value="1"/>
</dbReference>